<keyword evidence="3" id="KW-1133">Transmembrane helix</keyword>
<feature type="transmembrane region" description="Helical" evidence="3">
    <location>
        <begin position="211"/>
        <end position="230"/>
    </location>
</feature>
<accession>A0ABX1ZEF6</accession>
<feature type="transmembrane region" description="Helical" evidence="3">
    <location>
        <begin position="323"/>
        <end position="341"/>
    </location>
</feature>
<comment type="caution">
    <text evidence="5">The sequence shown here is derived from an EMBL/GenBank/DDBJ whole genome shotgun (WGS) entry which is preliminary data.</text>
</comment>
<feature type="transmembrane region" description="Helical" evidence="3">
    <location>
        <begin position="21"/>
        <end position="36"/>
    </location>
</feature>
<feature type="domain" description="Acyltransferase 3" evidence="4">
    <location>
        <begin position="17"/>
        <end position="363"/>
    </location>
</feature>
<evidence type="ECO:0000256" key="3">
    <source>
        <dbReference type="SAM" id="Phobius"/>
    </source>
</evidence>
<dbReference type="GO" id="GO:0016746">
    <property type="term" value="F:acyltransferase activity"/>
    <property type="evidence" value="ECO:0007669"/>
    <property type="project" value="UniProtKB-KW"/>
</dbReference>
<dbReference type="PANTHER" id="PTHR23028">
    <property type="entry name" value="ACETYLTRANSFERASE"/>
    <property type="match status" value="1"/>
</dbReference>
<feature type="transmembrane region" description="Helical" evidence="3">
    <location>
        <begin position="158"/>
        <end position="180"/>
    </location>
</feature>
<evidence type="ECO:0000256" key="2">
    <source>
        <dbReference type="ARBA" id="ARBA00007400"/>
    </source>
</evidence>
<keyword evidence="3" id="KW-0812">Transmembrane</keyword>
<keyword evidence="5" id="KW-0808">Transferase</keyword>
<feature type="transmembrane region" description="Helical" evidence="3">
    <location>
        <begin position="347"/>
        <end position="369"/>
    </location>
</feature>
<comment type="subcellular location">
    <subcellularLocation>
        <location evidence="1">Membrane</location>
    </subcellularLocation>
</comment>
<name>A0ABX1ZEF6_9BACL</name>
<sequence length="400" mass="45318">MFSILNNWRASMHKRYEELDSLRGLAALFVVFYHVYQVIPTNKISKIIFEYSPLRLFISGGESVILFFVLSGFVLALLYLNNKQPSYSSFILKRICRIYLPYLFAFVFAVGCKEVLYNGKLQGNISWVTLAWTSPITWQAIKDHLFMLGTFMSNLNPVIWSLVHEMRISIIFPLVMFLVVKTNWKTGIGLGLVASVLSIVISHVFKTSNTGIEYVATLNYTAMFIIGALLAKYRSQISLKFSSLSKRIKILTLAVGLFTYLLVHPSYVLSILFHGFSPFYRTVIDSWFVATGASILIIFAINSVSLSRLLTIRFLNYLGKISYSLYLIHVVVILMMVHLLQGQGIPIGIILTGSLIVSFIVASLMYYFIEKPSIKLGRTLTQTRNVKRLATEKTTSSRIA</sequence>
<dbReference type="PANTHER" id="PTHR23028:SF53">
    <property type="entry name" value="ACYL_TRANSF_3 DOMAIN-CONTAINING PROTEIN"/>
    <property type="match status" value="1"/>
</dbReference>
<feature type="transmembrane region" description="Helical" evidence="3">
    <location>
        <begin position="56"/>
        <end position="79"/>
    </location>
</feature>
<feature type="transmembrane region" description="Helical" evidence="3">
    <location>
        <begin position="187"/>
        <end position="205"/>
    </location>
</feature>
<keyword evidence="5" id="KW-0012">Acyltransferase</keyword>
<protein>
    <submittedName>
        <fullName evidence="5">Acyltransferase family protein</fullName>
    </submittedName>
</protein>
<reference evidence="5 6" key="1">
    <citation type="submission" date="2019-10" db="EMBL/GenBank/DDBJ databases">
        <title>Description of Paenibacillus pedi sp. nov.</title>
        <authorList>
            <person name="Carlier A."/>
            <person name="Qi S."/>
        </authorList>
    </citation>
    <scope>NUCLEOTIDE SEQUENCE [LARGE SCALE GENOMIC DNA]</scope>
    <source>
        <strain evidence="5 6">LMG 31457</strain>
    </source>
</reference>
<dbReference type="InterPro" id="IPR002656">
    <property type="entry name" value="Acyl_transf_3_dom"/>
</dbReference>
<evidence type="ECO:0000313" key="5">
    <source>
        <dbReference type="EMBL" id="NOU98475.1"/>
    </source>
</evidence>
<dbReference type="InterPro" id="IPR050879">
    <property type="entry name" value="Acyltransferase_3"/>
</dbReference>
<organism evidence="5 6">
    <name type="scientific">Paenibacillus planticolens</name>
    <dbReference type="NCBI Taxonomy" id="2654976"/>
    <lineage>
        <taxon>Bacteria</taxon>
        <taxon>Bacillati</taxon>
        <taxon>Bacillota</taxon>
        <taxon>Bacilli</taxon>
        <taxon>Bacillales</taxon>
        <taxon>Paenibacillaceae</taxon>
        <taxon>Paenibacillus</taxon>
    </lineage>
</organism>
<dbReference type="EMBL" id="WHNZ01000004">
    <property type="protein sequence ID" value="NOU98475.1"/>
    <property type="molecule type" value="Genomic_DNA"/>
</dbReference>
<feature type="transmembrane region" description="Helical" evidence="3">
    <location>
        <begin position="99"/>
        <end position="117"/>
    </location>
</feature>
<feature type="transmembrane region" description="Helical" evidence="3">
    <location>
        <begin position="250"/>
        <end position="275"/>
    </location>
</feature>
<dbReference type="Pfam" id="PF01757">
    <property type="entry name" value="Acyl_transf_3"/>
    <property type="match status" value="1"/>
</dbReference>
<keyword evidence="3" id="KW-0472">Membrane</keyword>
<feature type="transmembrane region" description="Helical" evidence="3">
    <location>
        <begin position="287"/>
        <end position="311"/>
    </location>
</feature>
<evidence type="ECO:0000259" key="4">
    <source>
        <dbReference type="Pfam" id="PF01757"/>
    </source>
</evidence>
<dbReference type="Proteomes" id="UP000618579">
    <property type="component" value="Unassembled WGS sequence"/>
</dbReference>
<keyword evidence="6" id="KW-1185">Reference proteome</keyword>
<gene>
    <name evidence="5" type="ORF">GC097_00345</name>
</gene>
<evidence type="ECO:0000256" key="1">
    <source>
        <dbReference type="ARBA" id="ARBA00004370"/>
    </source>
</evidence>
<comment type="similarity">
    <text evidence="2">Belongs to the acyltransferase 3 family.</text>
</comment>
<proteinExistence type="inferred from homology"/>
<evidence type="ECO:0000313" key="6">
    <source>
        <dbReference type="Proteomes" id="UP000618579"/>
    </source>
</evidence>